<dbReference type="InterPro" id="IPR011006">
    <property type="entry name" value="CheY-like_superfamily"/>
</dbReference>
<gene>
    <name evidence="6" type="ordered locus">Q7C_2645</name>
</gene>
<dbReference type="Gene3D" id="3.40.50.2300">
    <property type="match status" value="1"/>
</dbReference>
<evidence type="ECO:0000259" key="5">
    <source>
        <dbReference type="PROSITE" id="PS50110"/>
    </source>
</evidence>
<dbReference type="PROSITE" id="PS50043">
    <property type="entry name" value="HTH_LUXR_2"/>
    <property type="match status" value="1"/>
</dbReference>
<sequence length="211" mass="23493">MIDDHAIVREGYRALINSYSDIHIAAETNTGETGYQLYKSIQPDVVLLDINLPEMSGIETINKLRFYDPTARIIVFTMHLSGLIAAKSIKAGARGYITKNSNPDKLIDAIRHVVRHKQLVLSPDIEHALAIEHVASQTEAIKQLSPREFEILRLIVMAKSAEQIAEILNISPKTAANCHYRIKNKLGVANDIELTHLAIKLKIASPDDVIQ</sequence>
<dbReference type="GO" id="GO:0006355">
    <property type="term" value="P:regulation of DNA-templated transcription"/>
    <property type="evidence" value="ECO:0007669"/>
    <property type="project" value="InterPro"/>
</dbReference>
<dbReference type="Proteomes" id="UP000009145">
    <property type="component" value="Chromosome"/>
</dbReference>
<dbReference type="CDD" id="cd17535">
    <property type="entry name" value="REC_NarL-like"/>
    <property type="match status" value="1"/>
</dbReference>
<dbReference type="AlphaFoldDB" id="I1YLH3"/>
<dbReference type="SMART" id="SM00421">
    <property type="entry name" value="HTH_LUXR"/>
    <property type="match status" value="1"/>
</dbReference>
<name>I1YLH3_METFJ</name>
<evidence type="ECO:0000313" key="6">
    <source>
        <dbReference type="EMBL" id="AFJ03766.1"/>
    </source>
</evidence>
<feature type="modified residue" description="4-aspartylphosphate" evidence="3">
    <location>
        <position position="49"/>
    </location>
</feature>
<dbReference type="InterPro" id="IPR016032">
    <property type="entry name" value="Sig_transdc_resp-reg_C-effctor"/>
</dbReference>
<keyword evidence="2" id="KW-0238">DNA-binding</keyword>
<dbReference type="InterPro" id="IPR000792">
    <property type="entry name" value="Tscrpt_reg_LuxR_C"/>
</dbReference>
<dbReference type="InterPro" id="IPR058245">
    <property type="entry name" value="NreC/VraR/RcsB-like_REC"/>
</dbReference>
<evidence type="ECO:0000259" key="4">
    <source>
        <dbReference type="PROSITE" id="PS50043"/>
    </source>
</evidence>
<dbReference type="PANTHER" id="PTHR43214">
    <property type="entry name" value="TWO-COMPONENT RESPONSE REGULATOR"/>
    <property type="match status" value="1"/>
</dbReference>
<dbReference type="STRING" id="754477.Q7C_2645"/>
<dbReference type="eggNOG" id="COG2197">
    <property type="taxonomic scope" value="Bacteria"/>
</dbReference>
<feature type="domain" description="HTH luxR-type" evidence="4">
    <location>
        <begin position="137"/>
        <end position="202"/>
    </location>
</feature>
<dbReference type="EMBL" id="CP003380">
    <property type="protein sequence ID" value="AFJ03766.1"/>
    <property type="molecule type" value="Genomic_DNA"/>
</dbReference>
<dbReference type="CDD" id="cd06170">
    <property type="entry name" value="LuxR_C_like"/>
    <property type="match status" value="1"/>
</dbReference>
<keyword evidence="1 3" id="KW-0597">Phosphoprotein</keyword>
<proteinExistence type="predicted"/>
<evidence type="ECO:0000256" key="2">
    <source>
        <dbReference type="ARBA" id="ARBA00023125"/>
    </source>
</evidence>
<feature type="domain" description="Response regulatory" evidence="5">
    <location>
        <begin position="1"/>
        <end position="114"/>
    </location>
</feature>
<dbReference type="SUPFAM" id="SSF52172">
    <property type="entry name" value="CheY-like"/>
    <property type="match status" value="1"/>
</dbReference>
<keyword evidence="7" id="KW-1185">Reference proteome</keyword>
<dbReference type="InterPro" id="IPR001789">
    <property type="entry name" value="Sig_transdc_resp-reg_receiver"/>
</dbReference>
<dbReference type="PANTHER" id="PTHR43214:SF43">
    <property type="entry name" value="TWO-COMPONENT RESPONSE REGULATOR"/>
    <property type="match status" value="1"/>
</dbReference>
<evidence type="ECO:0000313" key="7">
    <source>
        <dbReference type="Proteomes" id="UP000009145"/>
    </source>
</evidence>
<dbReference type="InterPro" id="IPR039420">
    <property type="entry name" value="WalR-like"/>
</dbReference>
<organism evidence="6 7">
    <name type="scientific">Methylophaga frappieri (strain ATCC BAA-2434 / DSM 25690 / JAM7)</name>
    <dbReference type="NCBI Taxonomy" id="754477"/>
    <lineage>
        <taxon>Bacteria</taxon>
        <taxon>Pseudomonadati</taxon>
        <taxon>Pseudomonadota</taxon>
        <taxon>Gammaproteobacteria</taxon>
        <taxon>Thiotrichales</taxon>
        <taxon>Piscirickettsiaceae</taxon>
        <taxon>Methylophaga</taxon>
    </lineage>
</organism>
<evidence type="ECO:0000256" key="1">
    <source>
        <dbReference type="ARBA" id="ARBA00022553"/>
    </source>
</evidence>
<evidence type="ECO:0000256" key="3">
    <source>
        <dbReference type="PROSITE-ProRule" id="PRU00169"/>
    </source>
</evidence>
<dbReference type="PROSITE" id="PS50110">
    <property type="entry name" value="RESPONSE_REGULATORY"/>
    <property type="match status" value="1"/>
</dbReference>
<dbReference type="Pfam" id="PF00072">
    <property type="entry name" value="Response_reg"/>
    <property type="match status" value="1"/>
</dbReference>
<dbReference type="KEGG" id="mec:Q7C_2645"/>
<dbReference type="GO" id="GO:0003677">
    <property type="term" value="F:DNA binding"/>
    <property type="evidence" value="ECO:0007669"/>
    <property type="project" value="UniProtKB-KW"/>
</dbReference>
<accession>I1YLH3</accession>
<dbReference type="GO" id="GO:0000160">
    <property type="term" value="P:phosphorelay signal transduction system"/>
    <property type="evidence" value="ECO:0007669"/>
    <property type="project" value="InterPro"/>
</dbReference>
<dbReference type="HOGENOM" id="CLU_000445_90_8_6"/>
<dbReference type="Pfam" id="PF00196">
    <property type="entry name" value="GerE"/>
    <property type="match status" value="1"/>
</dbReference>
<dbReference type="SUPFAM" id="SSF46894">
    <property type="entry name" value="C-terminal effector domain of the bipartite response regulators"/>
    <property type="match status" value="1"/>
</dbReference>
<protein>
    <submittedName>
        <fullName evidence="6">Two component transcriptional regulator, LuxR family</fullName>
    </submittedName>
</protein>
<dbReference type="PATRIC" id="fig|754477.3.peg.2601"/>
<reference evidence="6 7" key="1">
    <citation type="journal article" date="2012" name="J. Bacteriol.">
        <title>Complete genome sequences of Methylophaga sp. strain JAM1 and Methylophaga sp. strain JAM7.</title>
        <authorList>
            <person name="Villeneuve C."/>
            <person name="Martineau C."/>
            <person name="Mauffrey F."/>
            <person name="Villemur R."/>
        </authorList>
    </citation>
    <scope>NUCLEOTIDE SEQUENCE [LARGE SCALE GENOMIC DNA]</scope>
    <source>
        <strain evidence="6 7">JAM7</strain>
    </source>
</reference>
<dbReference type="SMART" id="SM00448">
    <property type="entry name" value="REC"/>
    <property type="match status" value="1"/>
</dbReference>